<sequence>MKCKSKVNSTDKPKPSLWAGFKSTRGSKRRPEADQAKLIQAEPWTQGHNLSNKALTGIVVAGLVVYPFIASNISQSMSPAAPVQVVQAKSASLPTLAQHARATAEGFVSAWLTATSDNSARLARYINVTDARLPKTGSEIREVTAAEIQLIQDNAYLVTVNAEVKDAEGAWQLRAFDVSFVTDAEQNLLVLGLPSERAIQPVKGTKLDGYSRDLSANKTIIGSVEGFLQAYLTGAGDLTRFSSPGSNFVAASPAPYTSARLEYIVGDREPGEKLEDGEILRVNARVLLIGKTTEALGDFQMTLTARAGRWEITTLGLDDQMVTAQLSRKEAKK</sequence>
<proteinExistence type="predicted"/>
<dbReference type="EMBL" id="VOBL01000037">
    <property type="protein sequence ID" value="KAA0973107.1"/>
    <property type="molecule type" value="Genomic_DNA"/>
</dbReference>
<organism evidence="2 3">
    <name type="scientific">Paeniglutamicibacter gangotriensis</name>
    <dbReference type="NCBI Taxonomy" id="254787"/>
    <lineage>
        <taxon>Bacteria</taxon>
        <taxon>Bacillati</taxon>
        <taxon>Actinomycetota</taxon>
        <taxon>Actinomycetes</taxon>
        <taxon>Micrococcales</taxon>
        <taxon>Micrococcaceae</taxon>
        <taxon>Paeniglutamicibacter</taxon>
    </lineage>
</organism>
<name>A0A5B0E223_9MICC</name>
<feature type="region of interest" description="Disordered" evidence="1">
    <location>
        <begin position="1"/>
        <end position="32"/>
    </location>
</feature>
<dbReference type="InterPro" id="IPR024735">
    <property type="entry name" value="TcpC"/>
</dbReference>
<evidence type="ECO:0000313" key="2">
    <source>
        <dbReference type="EMBL" id="KAA0973107.1"/>
    </source>
</evidence>
<reference evidence="2 3" key="1">
    <citation type="submission" date="2019-07" db="EMBL/GenBank/DDBJ databases">
        <title>Analysis of the biochemical properties, biological activity and biotechnological potential of siderophores and biosurfactants produced by Antarctic psychrotolerant bacteria.</title>
        <authorList>
            <person name="Styczynski M."/>
            <person name="Krucon T."/>
            <person name="Decewicz P."/>
            <person name="Dziewit L."/>
        </authorList>
    </citation>
    <scope>NUCLEOTIDE SEQUENCE [LARGE SCALE GENOMIC DNA]</scope>
    <source>
        <strain evidence="2 3">ANT_H27</strain>
    </source>
</reference>
<dbReference type="RefSeq" id="WP_149621071.1">
    <property type="nucleotide sequence ID" value="NZ_VOBL01000037.1"/>
</dbReference>
<gene>
    <name evidence="2" type="ORF">FQ154_19840</name>
</gene>
<dbReference type="AlphaFoldDB" id="A0A5B0E223"/>
<protein>
    <submittedName>
        <fullName evidence="2">Conjugal transfer protein</fullName>
    </submittedName>
</protein>
<evidence type="ECO:0000256" key="1">
    <source>
        <dbReference type="SAM" id="MobiDB-lite"/>
    </source>
</evidence>
<dbReference type="Pfam" id="PF12642">
    <property type="entry name" value="TpcC"/>
    <property type="match status" value="1"/>
</dbReference>
<comment type="caution">
    <text evidence="2">The sequence shown here is derived from an EMBL/GenBank/DDBJ whole genome shotgun (WGS) entry which is preliminary data.</text>
</comment>
<evidence type="ECO:0000313" key="3">
    <source>
        <dbReference type="Proteomes" id="UP000323856"/>
    </source>
</evidence>
<dbReference type="OrthoDB" id="4966954at2"/>
<dbReference type="Proteomes" id="UP000323856">
    <property type="component" value="Unassembled WGS sequence"/>
</dbReference>
<accession>A0A5B0E223</accession>